<dbReference type="CDD" id="cd15831">
    <property type="entry name" value="BTAD"/>
    <property type="match status" value="1"/>
</dbReference>
<dbReference type="SUPFAM" id="SSF46894">
    <property type="entry name" value="C-terminal effector domain of the bipartite response regulators"/>
    <property type="match status" value="1"/>
</dbReference>
<dbReference type="GO" id="GO:0006355">
    <property type="term" value="P:regulation of DNA-templated transcription"/>
    <property type="evidence" value="ECO:0007669"/>
    <property type="project" value="InterPro"/>
</dbReference>
<evidence type="ECO:0000313" key="6">
    <source>
        <dbReference type="EMBL" id="KZM70801.1"/>
    </source>
</evidence>
<dbReference type="SMART" id="SM00862">
    <property type="entry name" value="Trans_reg_C"/>
    <property type="match status" value="1"/>
</dbReference>
<feature type="domain" description="OmpR/PhoB-type" evidence="5">
    <location>
        <begin position="29"/>
        <end position="130"/>
    </location>
</feature>
<dbReference type="PANTHER" id="PTHR47691:SF3">
    <property type="entry name" value="HTH-TYPE TRANSCRIPTIONAL REGULATOR RV0890C-RELATED"/>
    <property type="match status" value="1"/>
</dbReference>
<dbReference type="Gene3D" id="1.10.10.10">
    <property type="entry name" value="Winged helix-like DNA-binding domain superfamily/Winged helix DNA-binding domain"/>
    <property type="match status" value="1"/>
</dbReference>
<evidence type="ECO:0000256" key="4">
    <source>
        <dbReference type="SAM" id="MobiDB-lite"/>
    </source>
</evidence>
<dbReference type="InterPro" id="IPR058852">
    <property type="entry name" value="HTH_77"/>
</dbReference>
<dbReference type="InterPro" id="IPR001867">
    <property type="entry name" value="OmpR/PhoB-type_DNA-bd"/>
</dbReference>
<dbReference type="InterPro" id="IPR016032">
    <property type="entry name" value="Sig_transdc_resp-reg_C-effctor"/>
</dbReference>
<dbReference type="Pfam" id="PF00486">
    <property type="entry name" value="Trans_reg_C"/>
    <property type="match status" value="1"/>
</dbReference>
<dbReference type="SUPFAM" id="SSF52540">
    <property type="entry name" value="P-loop containing nucleoside triphosphate hydrolases"/>
    <property type="match status" value="1"/>
</dbReference>
<comment type="similarity">
    <text evidence="1">Belongs to the AfsR/DnrI/RedD regulatory family.</text>
</comment>
<keyword evidence="7" id="KW-1185">Reference proteome</keyword>
<evidence type="ECO:0000313" key="7">
    <source>
        <dbReference type="Proteomes" id="UP000076512"/>
    </source>
</evidence>
<dbReference type="InterPro" id="IPR005158">
    <property type="entry name" value="BTAD"/>
</dbReference>
<dbReference type="Pfam" id="PF25872">
    <property type="entry name" value="HTH_77"/>
    <property type="match status" value="1"/>
</dbReference>
<protein>
    <submittedName>
        <fullName evidence="6">Transcriptional regulator</fullName>
    </submittedName>
</protein>
<dbReference type="GO" id="GO:0000160">
    <property type="term" value="P:phosphorelay signal transduction system"/>
    <property type="evidence" value="ECO:0007669"/>
    <property type="project" value="InterPro"/>
</dbReference>
<gene>
    <name evidence="6" type="ORF">AWN90_40320</name>
</gene>
<dbReference type="SUPFAM" id="SSF48452">
    <property type="entry name" value="TPR-like"/>
    <property type="match status" value="2"/>
</dbReference>
<evidence type="ECO:0000256" key="1">
    <source>
        <dbReference type="ARBA" id="ARBA00005820"/>
    </source>
</evidence>
<organism evidence="6 7">
    <name type="scientific">Nocardia terpenica</name>
    <dbReference type="NCBI Taxonomy" id="455432"/>
    <lineage>
        <taxon>Bacteria</taxon>
        <taxon>Bacillati</taxon>
        <taxon>Actinomycetota</taxon>
        <taxon>Actinomycetes</taxon>
        <taxon>Mycobacteriales</taxon>
        <taxon>Nocardiaceae</taxon>
        <taxon>Nocardia</taxon>
    </lineage>
</organism>
<evidence type="ECO:0000256" key="3">
    <source>
        <dbReference type="PROSITE-ProRule" id="PRU01091"/>
    </source>
</evidence>
<evidence type="ECO:0000259" key="5">
    <source>
        <dbReference type="PROSITE" id="PS51755"/>
    </source>
</evidence>
<accession>A0A164JWV5</accession>
<dbReference type="Pfam" id="PF03704">
    <property type="entry name" value="BTAD"/>
    <property type="match status" value="1"/>
</dbReference>
<dbReference type="InterPro" id="IPR049945">
    <property type="entry name" value="AAA_22"/>
</dbReference>
<dbReference type="EMBL" id="LWGR01000013">
    <property type="protein sequence ID" value="KZM70801.1"/>
    <property type="molecule type" value="Genomic_DNA"/>
</dbReference>
<keyword evidence="2 3" id="KW-0238">DNA-binding</keyword>
<dbReference type="GO" id="GO:0016887">
    <property type="term" value="F:ATP hydrolysis activity"/>
    <property type="evidence" value="ECO:0007669"/>
    <property type="project" value="InterPro"/>
</dbReference>
<proteinExistence type="inferred from homology"/>
<dbReference type="SMART" id="SM01043">
    <property type="entry name" value="BTAD"/>
    <property type="match status" value="1"/>
</dbReference>
<name>A0A164JWV5_9NOCA</name>
<dbReference type="PANTHER" id="PTHR47691">
    <property type="entry name" value="REGULATOR-RELATED"/>
    <property type="match status" value="1"/>
</dbReference>
<sequence>MWPCGWSGCDRIFGGEAVIDSAGDGAVAESGKAVGPAGHEAVRVGLLGVIAVGRGGELVALPGARARLLVAALAAHPGRSRSAQSLIDDVWGEQPPRAPMNALHTQVSRLRAALPEGALEIGPAGYRLALREDEVDLTLARRLERQARELHAAGDHRGCVELVTRARGLWRGEPGADLPPGPVAAELADLAATRWHALDELESAAREAAGDLDGAVAIARRIVAGRPFDEPAHGVLMRLLAASGRGTEALDVFAALRGRLAAELGTDPGPALTALNLAILRGEPMTVDGRSAAPVGTERPARSEPIQKPAPAKEFEDSAHATSSAVGLRAAPNPLLGREADLAALTGSVRTARVTTVLGPGGTGKTRVANELGARAATERAVVLVELASLRADPDDIDGTRADIEAAISATLGVGEIGRDNAAVRRNRALDSRRRLRDALNTRPILLILDNCEHLVDAVADVVADLVGACDQLTVLTTSRSPLAITAETVYPLPPLAIDAHGSPATELFVARARAVRPSVRLDPEVVARLCRTLDGLPLAIELAAARVRTMSVEEIETRLEHRFALLRSGDRSSPERHRTLHAVIEWSWNLLDEPQRIALRRLCRFPAGFTLAAAEVVAGGPEVGEVDAAVDGLVSQSMLTVLEDDDAGAVRYRMLETVREFGEERLAAAAEADAVMARMALWARDFALDAAGRYPTDEQVRVVLSVGTELDNLLAALRYAIDRGDGRTVYTVFPIVAALWMVRGAHAELVSWLPRILAVPQPVPRPDTIDAELQVLSCVIMCMHLFYSGDVHREIAAVRVRARRLLRSGVVLTPIARFAAEMVCTEPDFIRGARKLTAGTRSPDNLVRAVSLLVRANLRENMGDVRGSLRDSLRAMEMPVFEHVWGTAMLCQHLGQLASQTARYAESTEYYRRAVEAQLLLRAHDESVETRSFLAWSLIGAGEYDRAQRELEFAGRFVDGGAAPDDPVLRPNHRRAAVQAGWAELAFARGDVEVGLRRGRDTLALLAWPTDHPGPGPGDIMGACGVLDQHILYGRLDAVPDLPCQIMTVALGRLVQFWDLPQIGMVAAAIGSYLAAREQDPEIARELLVLAERTVARQDIPSMRLSRHLDLHRATLGEEELAAARRSVASLGRRRCADRIMTLLAEINTRMCE</sequence>
<evidence type="ECO:0000256" key="2">
    <source>
        <dbReference type="ARBA" id="ARBA00023125"/>
    </source>
</evidence>
<dbReference type="InterPro" id="IPR036388">
    <property type="entry name" value="WH-like_DNA-bd_sf"/>
</dbReference>
<dbReference type="PROSITE" id="PS51755">
    <property type="entry name" value="OMPR_PHOB"/>
    <property type="match status" value="1"/>
</dbReference>
<dbReference type="STRING" id="455432.AWN90_40320"/>
<dbReference type="AlphaFoldDB" id="A0A164JWV5"/>
<reference evidence="6 7" key="1">
    <citation type="submission" date="2016-04" db="EMBL/GenBank/DDBJ databases">
        <authorList>
            <person name="Evans L.H."/>
            <person name="Alamgir A."/>
            <person name="Owens N."/>
            <person name="Weber N.D."/>
            <person name="Virtaneva K."/>
            <person name="Barbian K."/>
            <person name="Babar A."/>
            <person name="Rosenke K."/>
        </authorList>
    </citation>
    <scope>NUCLEOTIDE SEQUENCE [LARGE SCALE GENOMIC DNA]</scope>
    <source>
        <strain evidence="6 7">IFM 0406</strain>
    </source>
</reference>
<dbReference type="InterPro" id="IPR011990">
    <property type="entry name" value="TPR-like_helical_dom_sf"/>
</dbReference>
<dbReference type="Pfam" id="PF13401">
    <property type="entry name" value="AAA_22"/>
    <property type="match status" value="1"/>
</dbReference>
<dbReference type="Gene3D" id="3.40.50.300">
    <property type="entry name" value="P-loop containing nucleotide triphosphate hydrolases"/>
    <property type="match status" value="1"/>
</dbReference>
<dbReference type="PRINTS" id="PR00364">
    <property type="entry name" value="DISEASERSIST"/>
</dbReference>
<dbReference type="Gene3D" id="1.25.40.10">
    <property type="entry name" value="Tetratricopeptide repeat domain"/>
    <property type="match status" value="2"/>
</dbReference>
<feature type="region of interest" description="Disordered" evidence="4">
    <location>
        <begin position="287"/>
        <end position="317"/>
    </location>
</feature>
<dbReference type="OrthoDB" id="9812579at2"/>
<comment type="caution">
    <text evidence="6">The sequence shown here is derived from an EMBL/GenBank/DDBJ whole genome shotgun (WGS) entry which is preliminary data.</text>
</comment>
<feature type="DNA-binding region" description="OmpR/PhoB-type" evidence="3">
    <location>
        <begin position="29"/>
        <end position="130"/>
    </location>
</feature>
<dbReference type="GO" id="GO:0003677">
    <property type="term" value="F:DNA binding"/>
    <property type="evidence" value="ECO:0007669"/>
    <property type="project" value="UniProtKB-UniRule"/>
</dbReference>
<dbReference type="InterPro" id="IPR027417">
    <property type="entry name" value="P-loop_NTPase"/>
</dbReference>
<dbReference type="Proteomes" id="UP000076512">
    <property type="component" value="Unassembled WGS sequence"/>
</dbReference>